<reference evidence="1 2" key="1">
    <citation type="submission" date="2021-06" db="EMBL/GenBank/DDBJ databases">
        <title>44 bacteria genomes isolated from Dapeng, Shenzhen.</title>
        <authorList>
            <person name="Zheng W."/>
            <person name="Yu S."/>
            <person name="Huang Y."/>
        </authorList>
    </citation>
    <scope>NUCLEOTIDE SEQUENCE [LARGE SCALE GENOMIC DNA]</scope>
    <source>
        <strain evidence="1 2">DP5N14-6</strain>
    </source>
</reference>
<comment type="caution">
    <text evidence="1">The sequence shown here is derived from an EMBL/GenBank/DDBJ whole genome shotgun (WGS) entry which is preliminary data.</text>
</comment>
<dbReference type="RefSeq" id="WP_222584370.1">
    <property type="nucleotide sequence ID" value="NZ_JAHVHP010000002.1"/>
</dbReference>
<evidence type="ECO:0000313" key="2">
    <source>
        <dbReference type="Proteomes" id="UP000766609"/>
    </source>
</evidence>
<protein>
    <submittedName>
        <fullName evidence="1">DNA-3-methyladenine glycosylase I</fullName>
    </submittedName>
</protein>
<gene>
    <name evidence="1" type="ORF">KUV23_12600</name>
</gene>
<organism evidence="1 2">
    <name type="scientific">Algoriphagus marincola</name>
    <dbReference type="NCBI Taxonomy" id="264027"/>
    <lineage>
        <taxon>Bacteria</taxon>
        <taxon>Pseudomonadati</taxon>
        <taxon>Bacteroidota</taxon>
        <taxon>Cytophagia</taxon>
        <taxon>Cytophagales</taxon>
        <taxon>Cyclobacteriaceae</taxon>
        <taxon>Algoriphagus</taxon>
    </lineage>
</organism>
<keyword evidence="2" id="KW-1185">Reference proteome</keyword>
<dbReference type="PANTHER" id="PTHR30037:SF4">
    <property type="entry name" value="DNA-3-METHYLADENINE GLYCOSYLASE I"/>
    <property type="match status" value="1"/>
</dbReference>
<dbReference type="PANTHER" id="PTHR30037">
    <property type="entry name" value="DNA-3-METHYLADENINE GLYCOSYLASE 1"/>
    <property type="match status" value="1"/>
</dbReference>
<dbReference type="InterPro" id="IPR052891">
    <property type="entry name" value="DNA-3mA_glycosylase"/>
</dbReference>
<dbReference type="Gene3D" id="1.10.340.30">
    <property type="entry name" value="Hypothetical protein, domain 2"/>
    <property type="match status" value="1"/>
</dbReference>
<sequence>MEEQKNRTRCPWCLGFPQYIEYHDREWGVPVYNDKVHFEFLVLESAQAGLSWATILKKREGYRKAFADFDYQIVAEFPDSYVEELLQDPGIIRNKLKIKAAINNAQRFMEIQKEFGSFSEYIWSYVGGKPIQNQLISMKDAPATSTESDRLAKDLKKRGFKFLGSTTIYAHMQATGLVNDHLVDCFRYKEVLELNESKEN</sequence>
<dbReference type="InterPro" id="IPR005019">
    <property type="entry name" value="Adenine_glyco"/>
</dbReference>
<proteinExistence type="predicted"/>
<dbReference type="Proteomes" id="UP000766609">
    <property type="component" value="Unassembled WGS sequence"/>
</dbReference>
<dbReference type="InterPro" id="IPR011257">
    <property type="entry name" value="DNA_glycosylase"/>
</dbReference>
<dbReference type="SUPFAM" id="SSF48150">
    <property type="entry name" value="DNA-glycosylase"/>
    <property type="match status" value="1"/>
</dbReference>
<evidence type="ECO:0000313" key="1">
    <source>
        <dbReference type="EMBL" id="MBY5951821.1"/>
    </source>
</evidence>
<dbReference type="Pfam" id="PF03352">
    <property type="entry name" value="Adenine_glyco"/>
    <property type="match status" value="1"/>
</dbReference>
<accession>A0ABS7N654</accession>
<dbReference type="EMBL" id="JAHVHP010000002">
    <property type="protein sequence ID" value="MBY5951821.1"/>
    <property type="molecule type" value="Genomic_DNA"/>
</dbReference>
<name>A0ABS7N654_9BACT</name>